<comment type="similarity">
    <text evidence="3 11">Belongs to the glycosyltransferase 7 family.</text>
</comment>
<dbReference type="AlphaFoldDB" id="A0A4E0RPK3"/>
<dbReference type="GO" id="GO:0006688">
    <property type="term" value="P:glycosphingolipid biosynthetic process"/>
    <property type="evidence" value="ECO:0007669"/>
    <property type="project" value="TreeGrafter"/>
</dbReference>
<dbReference type="InterPro" id="IPR027791">
    <property type="entry name" value="Galactosyl_T_C"/>
</dbReference>
<evidence type="ECO:0000259" key="12">
    <source>
        <dbReference type="Pfam" id="PF02709"/>
    </source>
</evidence>
<keyword evidence="10 11" id="KW-0325">Glycoprotein</keyword>
<sequence length="384" mass="44632">MSCRAITLRNLKQISVIICGICVLLLISSTVQPYLKEIYNKNISNQYRLPFSLKAPLQQLDDGLSLGLNEPVAKPFCSEKVKDLVGRIVINLEKPTWDELIVRFAPNGTIDQMNIMTPMTDLDRRVNITNLLGGLTPIGVWSPIECMPKERLALILPYRDRDEHLRVFLNHMHPFLRHQQLMYTIIVVEQLGSSRFNRASLFNVGFRESSRIAEFDCFIFHDVDLLPEDDRLPYRCGKEPIHLSVSVDALNYKLMYPELFGGAVALSRDHFKKIRGFSNVFFGWGGEDDDLYYRVKHHHYRIFRHPSHIARYTMIKHKRDKSNPANPERHRLLKSSSQRFSTDGYPESQYTVKFAGPKYDGLVYWISVDLDENQVLRRFNLTTR</sequence>
<dbReference type="UniPathway" id="UPA00378"/>
<accession>A0A4E0RPK3</accession>
<evidence type="ECO:0000256" key="3">
    <source>
        <dbReference type="ARBA" id="ARBA00005735"/>
    </source>
</evidence>
<dbReference type="Gene3D" id="3.90.550.10">
    <property type="entry name" value="Spore Coat Polysaccharide Biosynthesis Protein SpsA, Chain A"/>
    <property type="match status" value="1"/>
</dbReference>
<keyword evidence="7 11" id="KW-0735">Signal-anchor</keyword>
<dbReference type="SUPFAM" id="SSF53448">
    <property type="entry name" value="Nucleotide-diphospho-sugar transferases"/>
    <property type="match status" value="1"/>
</dbReference>
<name>A0A4E0RPK3_FASHE</name>
<proteinExistence type="inferred from homology"/>
<keyword evidence="4 11" id="KW-0328">Glycosyltransferase</keyword>
<evidence type="ECO:0000256" key="6">
    <source>
        <dbReference type="ARBA" id="ARBA00022692"/>
    </source>
</evidence>
<dbReference type="EMBL" id="JXXN02000382">
    <property type="protein sequence ID" value="THD27574.1"/>
    <property type="molecule type" value="Genomic_DNA"/>
</dbReference>
<dbReference type="CDD" id="cd00899">
    <property type="entry name" value="b4GalT"/>
    <property type="match status" value="1"/>
</dbReference>
<comment type="caution">
    <text evidence="14">The sequence shown here is derived from an EMBL/GenBank/DDBJ whole genome shotgun (WGS) entry which is preliminary data.</text>
</comment>
<keyword evidence="8" id="KW-1133">Transmembrane helix</keyword>
<keyword evidence="9" id="KW-0472">Membrane</keyword>
<feature type="domain" description="Galactosyltransferase C-terminal" evidence="12">
    <location>
        <begin position="242"/>
        <end position="318"/>
    </location>
</feature>
<reference evidence="14" key="1">
    <citation type="submission" date="2019-03" db="EMBL/GenBank/DDBJ databases">
        <title>Improved annotation for the trematode Fasciola hepatica.</title>
        <authorList>
            <person name="Choi Y.-J."/>
            <person name="Martin J."/>
            <person name="Mitreva M."/>
        </authorList>
    </citation>
    <scope>NUCLEOTIDE SEQUENCE [LARGE SCALE GENOMIC DNA]</scope>
</reference>
<organism evidence="14 15">
    <name type="scientific">Fasciola hepatica</name>
    <name type="common">Liver fluke</name>
    <dbReference type="NCBI Taxonomy" id="6192"/>
    <lineage>
        <taxon>Eukaryota</taxon>
        <taxon>Metazoa</taxon>
        <taxon>Spiralia</taxon>
        <taxon>Lophotrochozoa</taxon>
        <taxon>Platyhelminthes</taxon>
        <taxon>Trematoda</taxon>
        <taxon>Digenea</taxon>
        <taxon>Plagiorchiida</taxon>
        <taxon>Echinostomata</taxon>
        <taxon>Echinostomatoidea</taxon>
        <taxon>Fasciolidae</taxon>
        <taxon>Fasciola</taxon>
    </lineage>
</organism>
<dbReference type="PANTHER" id="PTHR19300">
    <property type="entry name" value="BETA-1,4-GALACTOSYLTRANSFERASE"/>
    <property type="match status" value="1"/>
</dbReference>
<dbReference type="GO" id="GO:0005794">
    <property type="term" value="C:Golgi apparatus"/>
    <property type="evidence" value="ECO:0007669"/>
    <property type="project" value="TreeGrafter"/>
</dbReference>
<keyword evidence="5 11" id="KW-0808">Transferase</keyword>
<dbReference type="GO" id="GO:0008378">
    <property type="term" value="F:galactosyltransferase activity"/>
    <property type="evidence" value="ECO:0007669"/>
    <property type="project" value="TreeGrafter"/>
</dbReference>
<comment type="pathway">
    <text evidence="2 11">Protein modification; protein glycosylation.</text>
</comment>
<evidence type="ECO:0000256" key="7">
    <source>
        <dbReference type="ARBA" id="ARBA00022968"/>
    </source>
</evidence>
<dbReference type="Proteomes" id="UP000230066">
    <property type="component" value="Unassembled WGS sequence"/>
</dbReference>
<dbReference type="InterPro" id="IPR027995">
    <property type="entry name" value="Galactosyl_T_N"/>
</dbReference>
<dbReference type="GO" id="GO:0016020">
    <property type="term" value="C:membrane"/>
    <property type="evidence" value="ECO:0007669"/>
    <property type="project" value="UniProtKB-SubCell"/>
</dbReference>
<evidence type="ECO:0000256" key="2">
    <source>
        <dbReference type="ARBA" id="ARBA00004922"/>
    </source>
</evidence>
<evidence type="ECO:0000256" key="10">
    <source>
        <dbReference type="ARBA" id="ARBA00023180"/>
    </source>
</evidence>
<evidence type="ECO:0000313" key="15">
    <source>
        <dbReference type="Proteomes" id="UP000230066"/>
    </source>
</evidence>
<evidence type="ECO:0000259" key="13">
    <source>
        <dbReference type="Pfam" id="PF13733"/>
    </source>
</evidence>
<gene>
    <name evidence="14" type="ORF">D915_001574</name>
</gene>
<evidence type="ECO:0000256" key="4">
    <source>
        <dbReference type="ARBA" id="ARBA00022676"/>
    </source>
</evidence>
<keyword evidence="6" id="KW-0812">Transmembrane</keyword>
<dbReference type="InterPro" id="IPR003859">
    <property type="entry name" value="Galactosyl_T"/>
</dbReference>
<dbReference type="EC" id="2.4.1.-" evidence="11"/>
<evidence type="ECO:0000313" key="14">
    <source>
        <dbReference type="EMBL" id="THD27574.1"/>
    </source>
</evidence>
<protein>
    <recommendedName>
        <fullName evidence="11">Beta-1,4-galactosyltransferase</fullName>
        <ecNumber evidence="11">2.4.1.-</ecNumber>
    </recommendedName>
</protein>
<evidence type="ECO:0000256" key="1">
    <source>
        <dbReference type="ARBA" id="ARBA00004606"/>
    </source>
</evidence>
<dbReference type="GO" id="GO:0033842">
    <property type="term" value="F:N-acetyl-beta-glucosaminyl-derivative 4-beta-N-acetylgalactosaminyltransferase activity"/>
    <property type="evidence" value="ECO:0007669"/>
    <property type="project" value="TreeGrafter"/>
</dbReference>
<comment type="function">
    <text evidence="11">Catalyses the transfer of galactose onto proteins or lipids.</text>
</comment>
<evidence type="ECO:0000256" key="9">
    <source>
        <dbReference type="ARBA" id="ARBA00023136"/>
    </source>
</evidence>
<dbReference type="PANTHER" id="PTHR19300:SF57">
    <property type="entry name" value="BETA-1,4-N-ACETYLGALACTOSAMINYLTRANSFERASE"/>
    <property type="match status" value="1"/>
</dbReference>
<dbReference type="GO" id="GO:0005975">
    <property type="term" value="P:carbohydrate metabolic process"/>
    <property type="evidence" value="ECO:0007669"/>
    <property type="project" value="InterPro"/>
</dbReference>
<evidence type="ECO:0000256" key="11">
    <source>
        <dbReference type="RuleBase" id="RU368121"/>
    </source>
</evidence>
<dbReference type="InterPro" id="IPR029044">
    <property type="entry name" value="Nucleotide-diphossugar_trans"/>
</dbReference>
<keyword evidence="15" id="KW-1185">Reference proteome</keyword>
<dbReference type="Pfam" id="PF13733">
    <property type="entry name" value="Glyco_transf_7N"/>
    <property type="match status" value="1"/>
</dbReference>
<evidence type="ECO:0000256" key="5">
    <source>
        <dbReference type="ARBA" id="ARBA00022679"/>
    </source>
</evidence>
<feature type="domain" description="Galactosyltransferase N-terminal" evidence="13">
    <location>
        <begin position="133"/>
        <end position="236"/>
    </location>
</feature>
<dbReference type="PRINTS" id="PR02050">
    <property type="entry name" value="B14GALTRFASE"/>
</dbReference>
<evidence type="ECO:0000256" key="8">
    <source>
        <dbReference type="ARBA" id="ARBA00022989"/>
    </source>
</evidence>
<dbReference type="Pfam" id="PF02709">
    <property type="entry name" value="Glyco_transf_7C"/>
    <property type="match status" value="1"/>
</dbReference>
<comment type="subcellular location">
    <subcellularLocation>
        <location evidence="1">Membrane</location>
        <topology evidence="1">Single-pass type II membrane protein</topology>
    </subcellularLocation>
</comment>